<evidence type="ECO:0000256" key="1">
    <source>
        <dbReference type="SAM" id="Phobius"/>
    </source>
</evidence>
<keyword evidence="1" id="KW-1133">Transmembrane helix</keyword>
<accession>A0ABQ8SM12</accession>
<sequence>MCREKIKTVGLKLVIAKIGKVKVKRTVKRSRAALFLSDQSREAAERPVVGSGHIVFNSKVLDSQIIGKSFILSSSYLGSMCVVSEVVLRRTNYMSRYASITSCGVERPIPRCNLCLSEHCKNISFETLRMYIVIHCNADYNENRTLLQSRFLKEFLLGLEIMDLKSGVTSVIAFMNISHKCVISCVDYGILEHIKVTLPMYLILKMVVKGDMMESLHVKREYPEKTCGNIVFVQHIGRWNGGGSLRLEVCSSIYHLPPSPSSQIASCSLRECRIIASQYYVRKNLKLMTKIKLEIFEIVTKAYRKKNIYLVILIVVLVVIHIIILTVALGVDLVFVRAVVLIVVVTHIVVLIVFLVVPFVVTNILALIMVPPIVFVFVLSL</sequence>
<protein>
    <submittedName>
        <fullName evidence="2">Uncharacterized protein</fullName>
    </submittedName>
</protein>
<evidence type="ECO:0000313" key="2">
    <source>
        <dbReference type="EMBL" id="KAJ4435209.1"/>
    </source>
</evidence>
<evidence type="ECO:0000313" key="3">
    <source>
        <dbReference type="Proteomes" id="UP001148838"/>
    </source>
</evidence>
<organism evidence="2 3">
    <name type="scientific">Periplaneta americana</name>
    <name type="common">American cockroach</name>
    <name type="synonym">Blatta americana</name>
    <dbReference type="NCBI Taxonomy" id="6978"/>
    <lineage>
        <taxon>Eukaryota</taxon>
        <taxon>Metazoa</taxon>
        <taxon>Ecdysozoa</taxon>
        <taxon>Arthropoda</taxon>
        <taxon>Hexapoda</taxon>
        <taxon>Insecta</taxon>
        <taxon>Pterygota</taxon>
        <taxon>Neoptera</taxon>
        <taxon>Polyneoptera</taxon>
        <taxon>Dictyoptera</taxon>
        <taxon>Blattodea</taxon>
        <taxon>Blattoidea</taxon>
        <taxon>Blattidae</taxon>
        <taxon>Blattinae</taxon>
        <taxon>Periplaneta</taxon>
    </lineage>
</organism>
<feature type="transmembrane region" description="Helical" evidence="1">
    <location>
        <begin position="335"/>
        <end position="357"/>
    </location>
</feature>
<feature type="transmembrane region" description="Helical" evidence="1">
    <location>
        <begin position="364"/>
        <end position="380"/>
    </location>
</feature>
<keyword evidence="1" id="KW-0472">Membrane</keyword>
<proteinExistence type="predicted"/>
<keyword evidence="3" id="KW-1185">Reference proteome</keyword>
<dbReference type="EMBL" id="JAJSOF020000025">
    <property type="protein sequence ID" value="KAJ4435209.1"/>
    <property type="molecule type" value="Genomic_DNA"/>
</dbReference>
<keyword evidence="1" id="KW-0812">Transmembrane</keyword>
<reference evidence="2 3" key="1">
    <citation type="journal article" date="2022" name="Allergy">
        <title>Genome assembly and annotation of Periplaneta americana reveal a comprehensive cockroach allergen profile.</title>
        <authorList>
            <person name="Wang L."/>
            <person name="Xiong Q."/>
            <person name="Saelim N."/>
            <person name="Wang L."/>
            <person name="Nong W."/>
            <person name="Wan A.T."/>
            <person name="Shi M."/>
            <person name="Liu X."/>
            <person name="Cao Q."/>
            <person name="Hui J.H.L."/>
            <person name="Sookrung N."/>
            <person name="Leung T.F."/>
            <person name="Tungtrongchitr A."/>
            <person name="Tsui S.K.W."/>
        </authorList>
    </citation>
    <scope>NUCLEOTIDE SEQUENCE [LARGE SCALE GENOMIC DNA]</scope>
    <source>
        <strain evidence="2">PWHHKU_190912</strain>
    </source>
</reference>
<feature type="transmembrane region" description="Helical" evidence="1">
    <location>
        <begin position="308"/>
        <end position="329"/>
    </location>
</feature>
<dbReference type="Proteomes" id="UP001148838">
    <property type="component" value="Unassembled WGS sequence"/>
</dbReference>
<comment type="caution">
    <text evidence="2">The sequence shown here is derived from an EMBL/GenBank/DDBJ whole genome shotgun (WGS) entry which is preliminary data.</text>
</comment>
<name>A0ABQ8SM12_PERAM</name>
<gene>
    <name evidence="2" type="ORF">ANN_23786</name>
</gene>